<dbReference type="EMBL" id="CABD030090631">
    <property type="status" value="NOT_ANNOTATED_CDS"/>
    <property type="molecule type" value="Genomic_DNA"/>
</dbReference>
<keyword evidence="1" id="KW-0677">Repeat</keyword>
<evidence type="ECO:0000313" key="3">
    <source>
        <dbReference type="Ensembl" id="ENSGGOP00000035406.1"/>
    </source>
</evidence>
<dbReference type="InterPro" id="IPR052346">
    <property type="entry name" value="O-mannosyl-transferase_TMTC"/>
</dbReference>
<dbReference type="EMBL" id="CABD030090632">
    <property type="status" value="NOT_ANNOTATED_CDS"/>
    <property type="molecule type" value="Genomic_DNA"/>
</dbReference>
<dbReference type="Proteomes" id="UP000001519">
    <property type="component" value="Chromosome 13"/>
</dbReference>
<reference evidence="3" key="3">
    <citation type="submission" date="2025-08" db="UniProtKB">
        <authorList>
            <consortium name="Ensembl"/>
        </authorList>
    </citation>
    <scope>IDENTIFICATION</scope>
</reference>
<keyword evidence="2" id="KW-0802">TPR repeat</keyword>
<organism evidence="3 4">
    <name type="scientific">Gorilla gorilla gorilla</name>
    <name type="common">Western lowland gorilla</name>
    <dbReference type="NCBI Taxonomy" id="9595"/>
    <lineage>
        <taxon>Eukaryota</taxon>
        <taxon>Metazoa</taxon>
        <taxon>Chordata</taxon>
        <taxon>Craniata</taxon>
        <taxon>Vertebrata</taxon>
        <taxon>Euteleostomi</taxon>
        <taxon>Mammalia</taxon>
        <taxon>Eutheria</taxon>
        <taxon>Euarchontoglires</taxon>
        <taxon>Primates</taxon>
        <taxon>Haplorrhini</taxon>
        <taxon>Catarrhini</taxon>
        <taxon>Hominidae</taxon>
        <taxon>Gorilla</taxon>
    </lineage>
</organism>
<dbReference type="AlphaFoldDB" id="A0A2I2YKC8"/>
<dbReference type="EMBL" id="CABD030090630">
    <property type="status" value="NOT_ANNOTATED_CDS"/>
    <property type="molecule type" value="Genomic_DNA"/>
</dbReference>
<protein>
    <submittedName>
        <fullName evidence="3">Transmembrane O-mannosyltransferase targeting cadherins 4</fullName>
    </submittedName>
</protein>
<evidence type="ECO:0000256" key="1">
    <source>
        <dbReference type="ARBA" id="ARBA00022737"/>
    </source>
</evidence>
<dbReference type="PANTHER" id="PTHR44227">
    <property type="match status" value="1"/>
</dbReference>
<dbReference type="PANTHER" id="PTHR44227:SF3">
    <property type="entry name" value="PROTEIN O-MANNOSYL-TRANSFERASE TMTC4"/>
    <property type="match status" value="1"/>
</dbReference>
<sequence>MAVLDTDLDHILPSSVLPPFWAKLVVGSVAIVCFARSYDGDFVFDDSEAIVNNKHTLLWRLHLIKYLEPRWCSFPVQREEKILCRSPSQLTGYFCKSVEEGPPSRNAPWGPVAP</sequence>
<dbReference type="EMBL" id="CABD030090627">
    <property type="status" value="NOT_ANNOTATED_CDS"/>
    <property type="molecule type" value="Genomic_DNA"/>
</dbReference>
<reference evidence="4" key="1">
    <citation type="submission" date="2011-05" db="EMBL/GenBank/DDBJ databases">
        <title>Insights into the evolution of the great apes provided by the gorilla genome.</title>
        <authorList>
            <person name="Scally A."/>
        </authorList>
    </citation>
    <scope>NUCLEOTIDE SEQUENCE [LARGE SCALE GENOMIC DNA]</scope>
</reference>
<name>A0A2I2YKC8_GORGO</name>
<reference evidence="3" key="4">
    <citation type="submission" date="2025-09" db="UniProtKB">
        <authorList>
            <consortium name="Ensembl"/>
        </authorList>
    </citation>
    <scope>IDENTIFICATION</scope>
</reference>
<dbReference type="EMBL" id="CABD030090626">
    <property type="status" value="NOT_ANNOTATED_CDS"/>
    <property type="molecule type" value="Genomic_DNA"/>
</dbReference>
<reference evidence="3 4" key="2">
    <citation type="journal article" date="2012" name="Nature">
        <title>Insights into hominid evolution from the gorilla genome sequence.</title>
        <authorList>
            <person name="Scally A."/>
            <person name="Dutheil J.Y."/>
            <person name="Hillier L.W."/>
            <person name="Jordan G.E."/>
            <person name="Goodhead I."/>
            <person name="Herrero J."/>
            <person name="Hobolth A."/>
            <person name="Lappalainen T."/>
            <person name="Mailund T."/>
            <person name="Marques-Bonet T."/>
            <person name="McCarthy S."/>
            <person name="Montgomery S.H."/>
            <person name="Schwalie P.C."/>
            <person name="Tang Y.A."/>
            <person name="Ward M.C."/>
            <person name="Xue Y."/>
            <person name="Yngvadottir B."/>
            <person name="Alkan C."/>
            <person name="Andersen L.N."/>
            <person name="Ayub Q."/>
            <person name="Ball E.V."/>
            <person name="Beal K."/>
            <person name="Bradley B.J."/>
            <person name="Chen Y."/>
            <person name="Clee C.M."/>
            <person name="Fitzgerald S."/>
            <person name="Graves T.A."/>
            <person name="Gu Y."/>
            <person name="Heath P."/>
            <person name="Heger A."/>
            <person name="Karakoc E."/>
            <person name="Kolb-Kokocinski A."/>
            <person name="Laird G.K."/>
            <person name="Lunter G."/>
            <person name="Meader S."/>
            <person name="Mort M."/>
            <person name="Mullikin J.C."/>
            <person name="Munch K."/>
            <person name="O'Connor T.D."/>
            <person name="Phillips A.D."/>
            <person name="Prado-Martinez J."/>
            <person name="Rogers A.S."/>
            <person name="Sajjadian S."/>
            <person name="Schmidt D."/>
            <person name="Shaw K."/>
            <person name="Simpson J.T."/>
            <person name="Stenson P.D."/>
            <person name="Turner D.J."/>
            <person name="Vigilant L."/>
            <person name="Vilella A.J."/>
            <person name="Whitener W."/>
            <person name="Zhu B."/>
            <person name="Cooper D.N."/>
            <person name="de Jong P."/>
            <person name="Dermitzakis E.T."/>
            <person name="Eichler E.E."/>
            <person name="Flicek P."/>
            <person name="Goldman N."/>
            <person name="Mundy N.I."/>
            <person name="Ning Z."/>
            <person name="Odom D.T."/>
            <person name="Ponting C.P."/>
            <person name="Quail M.A."/>
            <person name="Ryder O.A."/>
            <person name="Searle S.M."/>
            <person name="Warren W.C."/>
            <person name="Wilson R.K."/>
            <person name="Schierup M.H."/>
            <person name="Rogers J."/>
            <person name="Tyler-Smith C."/>
            <person name="Durbin R."/>
        </authorList>
    </citation>
    <scope>NUCLEOTIDE SEQUENCE [LARGE SCALE GENOMIC DNA]</scope>
</reference>
<dbReference type="EMBL" id="CABD030090629">
    <property type="status" value="NOT_ANNOTATED_CDS"/>
    <property type="molecule type" value="Genomic_DNA"/>
</dbReference>
<gene>
    <name evidence="3" type="primary">TMTC4</name>
</gene>
<proteinExistence type="predicted"/>
<dbReference type="EMBL" id="CABD030090628">
    <property type="status" value="NOT_ANNOTATED_CDS"/>
    <property type="molecule type" value="Genomic_DNA"/>
</dbReference>
<evidence type="ECO:0000256" key="2">
    <source>
        <dbReference type="ARBA" id="ARBA00022803"/>
    </source>
</evidence>
<accession>A0A2I2YKC8</accession>
<dbReference type="Ensembl" id="ENSGGOT00000068311.1">
    <property type="protein sequence ID" value="ENSGGOP00000035406.1"/>
    <property type="gene ID" value="ENSGGOG00000012544.4"/>
</dbReference>
<dbReference type="GeneTree" id="ENSGT00940000158521"/>
<keyword evidence="4" id="KW-1185">Reference proteome</keyword>
<dbReference type="Bgee" id="ENSGGOG00000012544">
    <property type="expression patterns" value="Expressed in frontal cortex and 6 other cell types or tissues"/>
</dbReference>
<evidence type="ECO:0000313" key="4">
    <source>
        <dbReference type="Proteomes" id="UP000001519"/>
    </source>
</evidence>